<comment type="subcellular location">
    <subcellularLocation>
        <location evidence="1">Membrane</location>
        <topology evidence="1">Multi-pass membrane protein</topology>
    </subcellularLocation>
</comment>
<dbReference type="InterPro" id="IPR036259">
    <property type="entry name" value="MFS_trans_sf"/>
</dbReference>
<dbReference type="STRING" id="3218.A0A2K1L3A6"/>
<evidence type="ECO:0000256" key="1">
    <source>
        <dbReference type="ARBA" id="ARBA00004141"/>
    </source>
</evidence>
<dbReference type="EnsemblPlants" id="Pp3c2_28260V3.1">
    <property type="protein sequence ID" value="Pp3c2_28260V3.1"/>
    <property type="gene ID" value="Pp3c2_28260"/>
</dbReference>
<keyword evidence="2" id="KW-0813">Transport</keyword>
<dbReference type="Gramene" id="Pp3c2_28260V3.1">
    <property type="protein sequence ID" value="Pp3c2_28260V3.1"/>
    <property type="gene ID" value="Pp3c2_28260"/>
</dbReference>
<organism evidence="7">
    <name type="scientific">Physcomitrium patens</name>
    <name type="common">Spreading-leaved earth moss</name>
    <name type="synonym">Physcomitrella patens</name>
    <dbReference type="NCBI Taxonomy" id="3218"/>
    <lineage>
        <taxon>Eukaryota</taxon>
        <taxon>Viridiplantae</taxon>
        <taxon>Streptophyta</taxon>
        <taxon>Embryophyta</taxon>
        <taxon>Bryophyta</taxon>
        <taxon>Bryophytina</taxon>
        <taxon>Bryopsida</taxon>
        <taxon>Funariidae</taxon>
        <taxon>Funariales</taxon>
        <taxon>Funariaceae</taxon>
        <taxon>Physcomitrium</taxon>
    </lineage>
</organism>
<dbReference type="PaxDb" id="3218-PP1S22_243V6.1"/>
<evidence type="ECO:0000313" key="8">
    <source>
        <dbReference type="EnsemblPlants" id="Pp3c2_28260V3.1"/>
    </source>
</evidence>
<feature type="transmembrane region" description="Helical" evidence="6">
    <location>
        <begin position="327"/>
        <end position="343"/>
    </location>
</feature>
<keyword evidence="4 6" id="KW-1133">Transmembrane helix</keyword>
<name>A0A2K1L3A6_PHYPA</name>
<evidence type="ECO:0008006" key="10">
    <source>
        <dbReference type="Google" id="ProtNLM"/>
    </source>
</evidence>
<dbReference type="GO" id="GO:0016020">
    <property type="term" value="C:membrane"/>
    <property type="evidence" value="ECO:0000318"/>
    <property type="project" value="GO_Central"/>
</dbReference>
<dbReference type="Proteomes" id="UP000006727">
    <property type="component" value="Chromosome 2"/>
</dbReference>
<evidence type="ECO:0000256" key="2">
    <source>
        <dbReference type="ARBA" id="ARBA00022448"/>
    </source>
</evidence>
<sequence>MAGAALEIGDIRSSQQPQWFTPNRLLMLFCCINLLNHLDRGIIASNGVNGVLGDAGCLNDATCIRGTSVQGEFGLTSLQDGILSSAFMAGRLAASPVFAHLAEFLNPFSLIGAGLSVGVCDSRTLVGVGESTFVSLAAPFVLNVAPSSQSSSWMSIFYMFIPVGVALGYVYGVVVGGALGWRASFGIESLLMPPFAAFGFMSDRIYLKGELDKVDVNPPSDEESLHRQRDNANIKQTAPSQGGLLSDMKELTMSKVYTTNVLGIRNADEVFGGLTILGGIMGTYCGGRFLDYTGFTLRNSFNIMLNLQMCWQGPVNLASLPRVNPNLHALALAMSTVCVHIFGDVPSGPIVGLFQDWVQNWCITTLILTSIFFLAAAIWGFVKSTCLQFW</sequence>
<feature type="transmembrane region" description="Helical" evidence="6">
    <location>
        <begin position="363"/>
        <end position="382"/>
    </location>
</feature>
<dbReference type="InParanoid" id="A0A2K1L3A6"/>
<dbReference type="SUPFAM" id="SSF103473">
    <property type="entry name" value="MFS general substrate transporter"/>
    <property type="match status" value="1"/>
</dbReference>
<reference evidence="7 9" key="2">
    <citation type="journal article" date="2018" name="Plant J.">
        <title>The Physcomitrella patens chromosome-scale assembly reveals moss genome structure and evolution.</title>
        <authorList>
            <person name="Lang D."/>
            <person name="Ullrich K.K."/>
            <person name="Murat F."/>
            <person name="Fuchs J."/>
            <person name="Jenkins J."/>
            <person name="Haas F.B."/>
            <person name="Piednoel M."/>
            <person name="Gundlach H."/>
            <person name="Van Bel M."/>
            <person name="Meyberg R."/>
            <person name="Vives C."/>
            <person name="Morata J."/>
            <person name="Symeonidi A."/>
            <person name="Hiss M."/>
            <person name="Muchero W."/>
            <person name="Kamisugi Y."/>
            <person name="Saleh O."/>
            <person name="Blanc G."/>
            <person name="Decker E.L."/>
            <person name="van Gessel N."/>
            <person name="Grimwood J."/>
            <person name="Hayes R.D."/>
            <person name="Graham S.W."/>
            <person name="Gunter L.E."/>
            <person name="McDaniel S.F."/>
            <person name="Hoernstein S.N.W."/>
            <person name="Larsson A."/>
            <person name="Li F.W."/>
            <person name="Perroud P.F."/>
            <person name="Phillips J."/>
            <person name="Ranjan P."/>
            <person name="Rokshar D.S."/>
            <person name="Rothfels C.J."/>
            <person name="Schneider L."/>
            <person name="Shu S."/>
            <person name="Stevenson D.W."/>
            <person name="Thummler F."/>
            <person name="Tillich M."/>
            <person name="Villarreal Aguilar J.C."/>
            <person name="Widiez T."/>
            <person name="Wong G.K."/>
            <person name="Wymore A."/>
            <person name="Zhang Y."/>
            <person name="Zimmer A.D."/>
            <person name="Quatrano R.S."/>
            <person name="Mayer K.F.X."/>
            <person name="Goodstein D."/>
            <person name="Casacuberta J.M."/>
            <person name="Vandepoele K."/>
            <person name="Reski R."/>
            <person name="Cuming A.C."/>
            <person name="Tuskan G.A."/>
            <person name="Maumus F."/>
            <person name="Salse J."/>
            <person name="Schmutz J."/>
            <person name="Rensing S.A."/>
        </authorList>
    </citation>
    <scope>NUCLEOTIDE SEQUENCE [LARGE SCALE GENOMIC DNA]</scope>
    <source>
        <strain evidence="8 9">cv. Gransden 2004</strain>
    </source>
</reference>
<gene>
    <name evidence="7" type="ORF">PHYPA_003312</name>
</gene>
<reference evidence="8" key="3">
    <citation type="submission" date="2020-12" db="UniProtKB">
        <authorList>
            <consortium name="EnsemblPlants"/>
        </authorList>
    </citation>
    <scope>IDENTIFICATION</scope>
</reference>
<proteinExistence type="predicted"/>
<feature type="transmembrane region" description="Helical" evidence="6">
    <location>
        <begin position="156"/>
        <end position="181"/>
    </location>
</feature>
<evidence type="ECO:0000313" key="7">
    <source>
        <dbReference type="EMBL" id="PNR60519.1"/>
    </source>
</evidence>
<keyword evidence="9" id="KW-1185">Reference proteome</keyword>
<accession>A0A2K1L3A6</accession>
<reference evidence="7 9" key="1">
    <citation type="journal article" date="2008" name="Science">
        <title>The Physcomitrella genome reveals evolutionary insights into the conquest of land by plants.</title>
        <authorList>
            <person name="Rensing S."/>
            <person name="Lang D."/>
            <person name="Zimmer A."/>
            <person name="Terry A."/>
            <person name="Salamov A."/>
            <person name="Shapiro H."/>
            <person name="Nishiyama T."/>
            <person name="Perroud P.-F."/>
            <person name="Lindquist E."/>
            <person name="Kamisugi Y."/>
            <person name="Tanahashi T."/>
            <person name="Sakakibara K."/>
            <person name="Fujita T."/>
            <person name="Oishi K."/>
            <person name="Shin-I T."/>
            <person name="Kuroki Y."/>
            <person name="Toyoda A."/>
            <person name="Suzuki Y."/>
            <person name="Hashimoto A."/>
            <person name="Yamaguchi K."/>
            <person name="Sugano A."/>
            <person name="Kohara Y."/>
            <person name="Fujiyama A."/>
            <person name="Anterola A."/>
            <person name="Aoki S."/>
            <person name="Ashton N."/>
            <person name="Barbazuk W.B."/>
            <person name="Barker E."/>
            <person name="Bennetzen J."/>
            <person name="Bezanilla M."/>
            <person name="Blankenship R."/>
            <person name="Cho S.H."/>
            <person name="Dutcher S."/>
            <person name="Estelle M."/>
            <person name="Fawcett J.A."/>
            <person name="Gundlach H."/>
            <person name="Hanada K."/>
            <person name="Heyl A."/>
            <person name="Hicks K.A."/>
            <person name="Hugh J."/>
            <person name="Lohr M."/>
            <person name="Mayer K."/>
            <person name="Melkozernov A."/>
            <person name="Murata T."/>
            <person name="Nelson D."/>
            <person name="Pils B."/>
            <person name="Prigge M."/>
            <person name="Reiss B."/>
            <person name="Renner T."/>
            <person name="Rombauts S."/>
            <person name="Rushton P."/>
            <person name="Sanderfoot A."/>
            <person name="Schween G."/>
            <person name="Shiu S.-H."/>
            <person name="Stueber K."/>
            <person name="Theodoulou F.L."/>
            <person name="Tu H."/>
            <person name="Van de Peer Y."/>
            <person name="Verrier P.J."/>
            <person name="Waters E."/>
            <person name="Wood A."/>
            <person name="Yang L."/>
            <person name="Cove D."/>
            <person name="Cuming A."/>
            <person name="Hasebe M."/>
            <person name="Lucas S."/>
            <person name="Mishler D.B."/>
            <person name="Reski R."/>
            <person name="Grigoriev I."/>
            <person name="Quatrano R.S."/>
            <person name="Boore J.L."/>
        </authorList>
    </citation>
    <scope>NUCLEOTIDE SEQUENCE [LARGE SCALE GENOMIC DNA]</scope>
    <source>
        <strain evidence="8 9">cv. Gransden 2004</strain>
    </source>
</reference>
<evidence type="ECO:0000256" key="5">
    <source>
        <dbReference type="ARBA" id="ARBA00023136"/>
    </source>
</evidence>
<protein>
    <recommendedName>
        <fullName evidence="10">Major facilitator superfamily (MFS) profile domain-containing protein</fullName>
    </recommendedName>
</protein>
<evidence type="ECO:0000256" key="3">
    <source>
        <dbReference type="ARBA" id="ARBA00022692"/>
    </source>
</evidence>
<evidence type="ECO:0000313" key="9">
    <source>
        <dbReference type="Proteomes" id="UP000006727"/>
    </source>
</evidence>
<keyword evidence="3 6" id="KW-0812">Transmembrane</keyword>
<dbReference type="GO" id="GO:0022857">
    <property type="term" value="F:transmembrane transporter activity"/>
    <property type="evidence" value="ECO:0000318"/>
    <property type="project" value="GO_Central"/>
</dbReference>
<dbReference type="Gene3D" id="1.20.1250.20">
    <property type="entry name" value="MFS general substrate transporter like domains"/>
    <property type="match status" value="1"/>
</dbReference>
<dbReference type="EMBL" id="ABEU02000002">
    <property type="protein sequence ID" value="PNR60519.1"/>
    <property type="molecule type" value="Genomic_DNA"/>
</dbReference>
<keyword evidence="5 6" id="KW-0472">Membrane</keyword>
<evidence type="ECO:0000256" key="6">
    <source>
        <dbReference type="SAM" id="Phobius"/>
    </source>
</evidence>
<dbReference type="PANTHER" id="PTHR23505">
    <property type="entry name" value="SPINSTER"/>
    <property type="match status" value="1"/>
</dbReference>
<dbReference type="PANTHER" id="PTHR23505:SF79">
    <property type="entry name" value="PROTEIN SPINSTER"/>
    <property type="match status" value="1"/>
</dbReference>
<dbReference type="InterPro" id="IPR044770">
    <property type="entry name" value="MFS_spinster-like"/>
</dbReference>
<evidence type="ECO:0000256" key="4">
    <source>
        <dbReference type="ARBA" id="ARBA00022989"/>
    </source>
</evidence>
<dbReference type="AlphaFoldDB" id="A0A2K1L3A6"/>